<evidence type="ECO:0000313" key="17">
    <source>
        <dbReference type="Proteomes" id="UP001175227"/>
    </source>
</evidence>
<dbReference type="PANTHER" id="PTHR12317:SF0">
    <property type="entry name" value="ACYLTRANSFERASE"/>
    <property type="match status" value="1"/>
</dbReference>
<organism evidence="16 17">
    <name type="scientific">Armillaria novae-zelandiae</name>
    <dbReference type="NCBI Taxonomy" id="153914"/>
    <lineage>
        <taxon>Eukaryota</taxon>
        <taxon>Fungi</taxon>
        <taxon>Dikarya</taxon>
        <taxon>Basidiomycota</taxon>
        <taxon>Agaricomycotina</taxon>
        <taxon>Agaricomycetes</taxon>
        <taxon>Agaricomycetidae</taxon>
        <taxon>Agaricales</taxon>
        <taxon>Marasmiineae</taxon>
        <taxon>Physalacriaceae</taxon>
        <taxon>Armillaria</taxon>
    </lineage>
</organism>
<dbReference type="GO" id="GO:0004144">
    <property type="term" value="F:diacylglycerol O-acyltransferase activity"/>
    <property type="evidence" value="ECO:0007669"/>
    <property type="project" value="UniProtKB-EC"/>
</dbReference>
<evidence type="ECO:0000313" key="16">
    <source>
        <dbReference type="EMBL" id="KAK0465716.1"/>
    </source>
</evidence>
<dbReference type="EC" id="2.3.1.20" evidence="5"/>
<comment type="similarity">
    <text evidence="4">Belongs to the diacylglycerol acyltransferase family.</text>
</comment>
<evidence type="ECO:0000256" key="12">
    <source>
        <dbReference type="ARBA" id="ARBA00023098"/>
    </source>
</evidence>
<protein>
    <recommendedName>
        <fullName evidence="5">diacylglycerol O-acyltransferase</fullName>
        <ecNumber evidence="5">2.3.1.20</ecNumber>
    </recommendedName>
</protein>
<evidence type="ECO:0000256" key="2">
    <source>
        <dbReference type="ARBA" id="ARBA00004771"/>
    </source>
</evidence>
<evidence type="ECO:0000256" key="15">
    <source>
        <dbReference type="ARBA" id="ARBA00048109"/>
    </source>
</evidence>
<evidence type="ECO:0000256" key="1">
    <source>
        <dbReference type="ARBA" id="ARBA00004477"/>
    </source>
</evidence>
<proteinExistence type="inferred from homology"/>
<evidence type="ECO:0000256" key="5">
    <source>
        <dbReference type="ARBA" id="ARBA00013244"/>
    </source>
</evidence>
<keyword evidence="7" id="KW-0808">Transferase</keyword>
<dbReference type="Pfam" id="PF03982">
    <property type="entry name" value="DAGAT"/>
    <property type="match status" value="1"/>
</dbReference>
<evidence type="ECO:0000256" key="9">
    <source>
        <dbReference type="ARBA" id="ARBA00022798"/>
    </source>
</evidence>
<evidence type="ECO:0000256" key="11">
    <source>
        <dbReference type="ARBA" id="ARBA00022989"/>
    </source>
</evidence>
<keyword evidence="8" id="KW-0812">Transmembrane</keyword>
<keyword evidence="13" id="KW-0472">Membrane</keyword>
<evidence type="ECO:0000256" key="4">
    <source>
        <dbReference type="ARBA" id="ARBA00005420"/>
    </source>
</evidence>
<comment type="caution">
    <text evidence="16">The sequence shown here is derived from an EMBL/GenBank/DDBJ whole genome shotgun (WGS) entry which is preliminary data.</text>
</comment>
<keyword evidence="17" id="KW-1185">Reference proteome</keyword>
<name>A0AA39T5D1_9AGAR</name>
<keyword evidence="14" id="KW-0012">Acyltransferase</keyword>
<accession>A0AA39T5D1</accession>
<comment type="catalytic activity">
    <reaction evidence="15">
        <text>an acyl-CoA + a 1,2-diacyl-sn-glycerol = a triacyl-sn-glycerol + CoA</text>
        <dbReference type="Rhea" id="RHEA:10868"/>
        <dbReference type="ChEBI" id="CHEBI:17815"/>
        <dbReference type="ChEBI" id="CHEBI:57287"/>
        <dbReference type="ChEBI" id="CHEBI:58342"/>
        <dbReference type="ChEBI" id="CHEBI:64615"/>
        <dbReference type="EC" id="2.3.1.20"/>
    </reaction>
</comment>
<dbReference type="PANTHER" id="PTHR12317">
    <property type="entry name" value="DIACYLGLYCEROL O-ACYLTRANSFERASE"/>
    <property type="match status" value="1"/>
</dbReference>
<sequence length="256" mass="28934">MLEGGRITAESNLCFWLPSSRYHRHVRLWFSFGLLYVPAKLKVISRGAFANFGTDVTGFSKLFPGITTHLLTLSSNFKLPFYRELMIHLGMGSVSKRSCGNILQSGPGQSITIVVGGAAESLSAHPGTADLTLRKRYVIVPLSLLPWRTSYRSFSFGENDIFSQMPNEKGTAIYVFQKKFQAIFGFTLPLFHGRGMLNYIEEVRRVQTLYIAELQRYAIFSSPESLAIVLNDGPRIWDTHKDEFAKARKRELNIID</sequence>
<gene>
    <name evidence="16" type="ORF">IW261DRAFT_1523060</name>
</gene>
<comment type="pathway">
    <text evidence="2">Glycerolipid metabolism; triacylglycerol biosynthesis.</text>
</comment>
<evidence type="ECO:0000256" key="10">
    <source>
        <dbReference type="ARBA" id="ARBA00022824"/>
    </source>
</evidence>
<keyword evidence="12" id="KW-0443">Lipid metabolism</keyword>
<evidence type="ECO:0000256" key="8">
    <source>
        <dbReference type="ARBA" id="ARBA00022692"/>
    </source>
</evidence>
<dbReference type="EMBL" id="JAUEPR010000092">
    <property type="protein sequence ID" value="KAK0465716.1"/>
    <property type="molecule type" value="Genomic_DNA"/>
</dbReference>
<dbReference type="InterPro" id="IPR007130">
    <property type="entry name" value="DAGAT"/>
</dbReference>
<keyword evidence="9" id="KW-0319">Glycerol metabolism</keyword>
<dbReference type="AlphaFoldDB" id="A0AA39T5D1"/>
<dbReference type="GO" id="GO:0019432">
    <property type="term" value="P:triglyceride biosynthetic process"/>
    <property type="evidence" value="ECO:0007669"/>
    <property type="project" value="TreeGrafter"/>
</dbReference>
<dbReference type="Proteomes" id="UP001175227">
    <property type="component" value="Unassembled WGS sequence"/>
</dbReference>
<dbReference type="GO" id="GO:0006071">
    <property type="term" value="P:glycerol metabolic process"/>
    <property type="evidence" value="ECO:0007669"/>
    <property type="project" value="UniProtKB-KW"/>
</dbReference>
<evidence type="ECO:0000256" key="14">
    <source>
        <dbReference type="ARBA" id="ARBA00023315"/>
    </source>
</evidence>
<keyword evidence="10" id="KW-0256">Endoplasmic reticulum</keyword>
<reference evidence="16" key="1">
    <citation type="submission" date="2023-06" db="EMBL/GenBank/DDBJ databases">
        <authorList>
            <consortium name="Lawrence Berkeley National Laboratory"/>
            <person name="Ahrendt S."/>
            <person name="Sahu N."/>
            <person name="Indic B."/>
            <person name="Wong-Bajracharya J."/>
            <person name="Merenyi Z."/>
            <person name="Ke H.-M."/>
            <person name="Monk M."/>
            <person name="Kocsube S."/>
            <person name="Drula E."/>
            <person name="Lipzen A."/>
            <person name="Balint B."/>
            <person name="Henrissat B."/>
            <person name="Andreopoulos B."/>
            <person name="Martin F.M."/>
            <person name="Harder C.B."/>
            <person name="Rigling D."/>
            <person name="Ford K.L."/>
            <person name="Foster G.D."/>
            <person name="Pangilinan J."/>
            <person name="Papanicolaou A."/>
            <person name="Barry K."/>
            <person name="LaButti K."/>
            <person name="Viragh M."/>
            <person name="Koriabine M."/>
            <person name="Yan M."/>
            <person name="Riley R."/>
            <person name="Champramary S."/>
            <person name="Plett K.L."/>
            <person name="Tsai I.J."/>
            <person name="Slot J."/>
            <person name="Sipos G."/>
            <person name="Plett J."/>
            <person name="Nagy L.G."/>
            <person name="Grigoriev I.V."/>
        </authorList>
    </citation>
    <scope>NUCLEOTIDE SEQUENCE</scope>
    <source>
        <strain evidence="16">ICMP 16352</strain>
    </source>
</reference>
<comment type="subcellular location">
    <subcellularLocation>
        <location evidence="1">Endoplasmic reticulum membrane</location>
        <topology evidence="1">Multi-pass membrane protein</topology>
    </subcellularLocation>
</comment>
<evidence type="ECO:0000256" key="3">
    <source>
        <dbReference type="ARBA" id="ARBA00005189"/>
    </source>
</evidence>
<evidence type="ECO:0000256" key="7">
    <source>
        <dbReference type="ARBA" id="ARBA00022679"/>
    </source>
</evidence>
<keyword evidence="6" id="KW-0444">Lipid biosynthesis</keyword>
<comment type="pathway">
    <text evidence="3">Lipid metabolism.</text>
</comment>
<evidence type="ECO:0000256" key="13">
    <source>
        <dbReference type="ARBA" id="ARBA00023136"/>
    </source>
</evidence>
<evidence type="ECO:0000256" key="6">
    <source>
        <dbReference type="ARBA" id="ARBA00022516"/>
    </source>
</evidence>
<keyword evidence="11" id="KW-1133">Transmembrane helix</keyword>
<dbReference type="GO" id="GO:0005789">
    <property type="term" value="C:endoplasmic reticulum membrane"/>
    <property type="evidence" value="ECO:0007669"/>
    <property type="project" value="UniProtKB-SubCell"/>
</dbReference>